<keyword evidence="3" id="KW-1185">Reference proteome</keyword>
<dbReference type="RefSeq" id="WP_183996209.1">
    <property type="nucleotide sequence ID" value="NZ_JACIEH010000001.1"/>
</dbReference>
<feature type="chain" id="PRO_5031344874" description="DUF4142 domain-containing protein" evidence="1">
    <location>
        <begin position="34"/>
        <end position="188"/>
    </location>
</feature>
<dbReference type="PROSITE" id="PS51257">
    <property type="entry name" value="PROKAR_LIPOPROTEIN"/>
    <property type="match status" value="1"/>
</dbReference>
<protein>
    <recommendedName>
        <fullName evidence="4">DUF4142 domain-containing protein</fullName>
    </recommendedName>
</protein>
<dbReference type="EMBL" id="JACIEH010000001">
    <property type="protein sequence ID" value="MBB4098064.1"/>
    <property type="molecule type" value="Genomic_DNA"/>
</dbReference>
<evidence type="ECO:0000256" key="1">
    <source>
        <dbReference type="SAM" id="SignalP"/>
    </source>
</evidence>
<name>A0A7W6NX09_9SPHN</name>
<proteinExistence type="predicted"/>
<dbReference type="AlphaFoldDB" id="A0A7W6NX09"/>
<feature type="signal peptide" evidence="1">
    <location>
        <begin position="1"/>
        <end position="33"/>
    </location>
</feature>
<reference evidence="2 3" key="1">
    <citation type="submission" date="2020-08" db="EMBL/GenBank/DDBJ databases">
        <title>Genomic Encyclopedia of Type Strains, Phase IV (KMG-IV): sequencing the most valuable type-strain genomes for metagenomic binning, comparative biology and taxonomic classification.</title>
        <authorList>
            <person name="Goeker M."/>
        </authorList>
    </citation>
    <scope>NUCLEOTIDE SEQUENCE [LARGE SCALE GENOMIC DNA]</scope>
    <source>
        <strain evidence="2 3">DSM 101806</strain>
    </source>
</reference>
<accession>A0A7W6NX09</accession>
<dbReference type="Proteomes" id="UP000557392">
    <property type="component" value="Unassembled WGS sequence"/>
</dbReference>
<sequence length="188" mass="19899">MQGLVRLTQRAWQLAAMLVFAAALAGCTHVQLAAPYDAQTDTELGSMLQDTTSFVAKMVTNAGQPAGAYAQNTDFYDNMEGRVALLVARAQANRVLNNCPSTQAMARVLSLVDLPPALSQKIGTPPQGDCDVVLMQLLQQQFHDLRAFHQAQGALGIPAVATGPLLDGGLGATLRAAMAVQRAKQLGR</sequence>
<organism evidence="2 3">
    <name type="scientific">Sphingomonas kyeonggiensis</name>
    <dbReference type="NCBI Taxonomy" id="1268553"/>
    <lineage>
        <taxon>Bacteria</taxon>
        <taxon>Pseudomonadati</taxon>
        <taxon>Pseudomonadota</taxon>
        <taxon>Alphaproteobacteria</taxon>
        <taxon>Sphingomonadales</taxon>
        <taxon>Sphingomonadaceae</taxon>
        <taxon>Sphingomonas</taxon>
    </lineage>
</organism>
<evidence type="ECO:0000313" key="2">
    <source>
        <dbReference type="EMBL" id="MBB4098064.1"/>
    </source>
</evidence>
<evidence type="ECO:0008006" key="4">
    <source>
        <dbReference type="Google" id="ProtNLM"/>
    </source>
</evidence>
<gene>
    <name evidence="2" type="ORF">GGR46_001597</name>
</gene>
<comment type="caution">
    <text evidence="2">The sequence shown here is derived from an EMBL/GenBank/DDBJ whole genome shotgun (WGS) entry which is preliminary data.</text>
</comment>
<keyword evidence="1" id="KW-0732">Signal</keyword>
<evidence type="ECO:0000313" key="3">
    <source>
        <dbReference type="Proteomes" id="UP000557392"/>
    </source>
</evidence>